<reference evidence="1 2" key="1">
    <citation type="journal article" date="2013" name="Int. J. Syst. Evol. Microbiol.">
        <title>Kordia antarctica sp. nov., isolated from Antarctic seawater.</title>
        <authorList>
            <person name="Baek K."/>
            <person name="Choi A."/>
            <person name="Kang I."/>
            <person name="Lee K."/>
            <person name="Cho J.C."/>
        </authorList>
    </citation>
    <scope>NUCLEOTIDE SEQUENCE [LARGE SCALE GENOMIC DNA]</scope>
    <source>
        <strain evidence="1 2">IMCC3317</strain>
    </source>
</reference>
<evidence type="ECO:0000313" key="1">
    <source>
        <dbReference type="EMBL" id="QHI37560.1"/>
    </source>
</evidence>
<accession>A0A7L4ZM04</accession>
<protein>
    <submittedName>
        <fullName evidence="1">Uncharacterized protein</fullName>
    </submittedName>
</protein>
<evidence type="ECO:0000313" key="2">
    <source>
        <dbReference type="Proteomes" id="UP000464657"/>
    </source>
</evidence>
<name>A0A7L4ZM04_9FLAO</name>
<dbReference type="OrthoDB" id="114489at2"/>
<organism evidence="1 2">
    <name type="scientific">Kordia antarctica</name>
    <dbReference type="NCBI Taxonomy" id="1218801"/>
    <lineage>
        <taxon>Bacteria</taxon>
        <taxon>Pseudomonadati</taxon>
        <taxon>Bacteroidota</taxon>
        <taxon>Flavobacteriia</taxon>
        <taxon>Flavobacteriales</taxon>
        <taxon>Flavobacteriaceae</taxon>
        <taxon>Kordia</taxon>
    </lineage>
</organism>
<dbReference type="KEGG" id="kan:IMCC3317_29400"/>
<keyword evidence="2" id="KW-1185">Reference proteome</keyword>
<dbReference type="Gene3D" id="3.30.460.40">
    <property type="match status" value="1"/>
</dbReference>
<gene>
    <name evidence="1" type="ORF">IMCC3317_29400</name>
</gene>
<dbReference type="Proteomes" id="UP000464657">
    <property type="component" value="Chromosome"/>
</dbReference>
<dbReference type="EMBL" id="CP019288">
    <property type="protein sequence ID" value="QHI37560.1"/>
    <property type="molecule type" value="Genomic_DNA"/>
</dbReference>
<proteinExistence type="predicted"/>
<dbReference type="RefSeq" id="WP_160130177.1">
    <property type="nucleotide sequence ID" value="NZ_CP019288.1"/>
</dbReference>
<dbReference type="AlphaFoldDB" id="A0A7L4ZM04"/>
<sequence length="229" mass="26435">MLKNQIINLKVVEKVALALGELNKEVIYVGGAVVSLYVTDESAEQPRPTKDIDISVQISTYSQMEELREKLATKKIYPAQTETVIYRYTYDKILIDFIPWEQTALGPTNSWLKPGFEKAYPVKIGNAEIHILPVSLFLATKWEAFKGRGKDHRTSHDFEDIIHIIDNNIDLLKDVKNAEEDVQVFLKEMSEHILFHSSRNEIIECHINPYTAKDRRELIIDKLQKILEL</sequence>